<sequence>MVRYSERQACITAIENALEDNLTSRAIVEALGAHDEDSSDEADTDSSSDEEDFNTDLLLYLQAVHSQQYFGPRRRLALAPDNSDWLMNQLDDRAFKQEFRMSHSSFIKLVERVSGNAVFQNHSNIPSTTSTRTADDHTQAIRLLRQWCCHRLKSGMLRWPNADERKLTQKDYGRARASMPLLHSQSVTKIETLYISTLAGRVLLADSVFVTTETVVSAYKRPPHGQLTKEQHKFNYLLAQNRVQIECCIGALKGRFQSLKGLRLRIGTRREQVRANSWIMACGILHNFLNQGDDFNFEDQGLNPGVNIHESDLESTNEAPTQRATVAGVIIQHSGRLQREKIKDQVLAFNE</sequence>
<proteinExistence type="predicted"/>
<comment type="cofactor">
    <cofactor evidence="1">
        <name>a divalent metal cation</name>
        <dbReference type="ChEBI" id="CHEBI:60240"/>
    </cofactor>
</comment>
<evidence type="ECO:0000313" key="4">
    <source>
        <dbReference type="EMBL" id="KNE99862.1"/>
    </source>
</evidence>
<accession>A0A0L0VKQ7</accession>
<evidence type="ECO:0000313" key="5">
    <source>
        <dbReference type="Proteomes" id="UP000054564"/>
    </source>
</evidence>
<evidence type="ECO:0000256" key="1">
    <source>
        <dbReference type="ARBA" id="ARBA00001968"/>
    </source>
</evidence>
<evidence type="ECO:0000259" key="3">
    <source>
        <dbReference type="Pfam" id="PF13359"/>
    </source>
</evidence>
<comment type="caution">
    <text evidence="4">The sequence shown here is derived from an EMBL/GenBank/DDBJ whole genome shotgun (WGS) entry which is preliminary data.</text>
</comment>
<dbReference type="GO" id="GO:0046872">
    <property type="term" value="F:metal ion binding"/>
    <property type="evidence" value="ECO:0007669"/>
    <property type="project" value="UniProtKB-KW"/>
</dbReference>
<dbReference type="Proteomes" id="UP000054564">
    <property type="component" value="Unassembled WGS sequence"/>
</dbReference>
<name>A0A0L0VKQ7_9BASI</name>
<dbReference type="EMBL" id="AJIL01000042">
    <property type="protein sequence ID" value="KNE99862.1"/>
    <property type="molecule type" value="Genomic_DNA"/>
</dbReference>
<dbReference type="STRING" id="1165861.A0A0L0VKQ7"/>
<keyword evidence="2" id="KW-0479">Metal-binding</keyword>
<dbReference type="InterPro" id="IPR027806">
    <property type="entry name" value="HARBI1_dom"/>
</dbReference>
<dbReference type="AlphaFoldDB" id="A0A0L0VKQ7"/>
<feature type="domain" description="DDE Tnp4" evidence="3">
    <location>
        <begin position="169"/>
        <end position="287"/>
    </location>
</feature>
<organism evidence="4 5">
    <name type="scientific">Puccinia striiformis f. sp. tritici PST-78</name>
    <dbReference type="NCBI Taxonomy" id="1165861"/>
    <lineage>
        <taxon>Eukaryota</taxon>
        <taxon>Fungi</taxon>
        <taxon>Dikarya</taxon>
        <taxon>Basidiomycota</taxon>
        <taxon>Pucciniomycotina</taxon>
        <taxon>Pucciniomycetes</taxon>
        <taxon>Pucciniales</taxon>
        <taxon>Pucciniaceae</taxon>
        <taxon>Puccinia</taxon>
    </lineage>
</organism>
<keyword evidence="5" id="KW-1185">Reference proteome</keyword>
<reference evidence="5" key="1">
    <citation type="submission" date="2014-03" db="EMBL/GenBank/DDBJ databases">
        <title>The Genome Sequence of Puccinia striiformis f. sp. tritici PST-78.</title>
        <authorList>
            <consortium name="The Broad Institute Genome Sequencing Platform"/>
            <person name="Cuomo C."/>
            <person name="Hulbert S."/>
            <person name="Chen X."/>
            <person name="Walker B."/>
            <person name="Young S.K."/>
            <person name="Zeng Q."/>
            <person name="Gargeya S."/>
            <person name="Fitzgerald M."/>
            <person name="Haas B."/>
            <person name="Abouelleil A."/>
            <person name="Alvarado L."/>
            <person name="Arachchi H.M."/>
            <person name="Berlin A.M."/>
            <person name="Chapman S.B."/>
            <person name="Goldberg J."/>
            <person name="Griggs A."/>
            <person name="Gujja S."/>
            <person name="Hansen M."/>
            <person name="Howarth C."/>
            <person name="Imamovic A."/>
            <person name="Larimer J."/>
            <person name="McCowan C."/>
            <person name="Montmayeur A."/>
            <person name="Murphy C."/>
            <person name="Neiman D."/>
            <person name="Pearson M."/>
            <person name="Priest M."/>
            <person name="Roberts A."/>
            <person name="Saif S."/>
            <person name="Shea T."/>
            <person name="Sisk P."/>
            <person name="Sykes S."/>
            <person name="Wortman J."/>
            <person name="Nusbaum C."/>
            <person name="Birren B."/>
        </authorList>
    </citation>
    <scope>NUCLEOTIDE SEQUENCE [LARGE SCALE GENOMIC DNA]</scope>
    <source>
        <strain evidence="5">race PST-78</strain>
    </source>
</reference>
<evidence type="ECO:0000256" key="2">
    <source>
        <dbReference type="ARBA" id="ARBA00022723"/>
    </source>
</evidence>
<gene>
    <name evidence="4" type="ORF">PSTG_06951</name>
</gene>
<dbReference type="Pfam" id="PF13359">
    <property type="entry name" value="DDE_Tnp_4"/>
    <property type="match status" value="1"/>
</dbReference>
<protein>
    <recommendedName>
        <fullName evidence="3">DDE Tnp4 domain-containing protein</fullName>
    </recommendedName>
</protein>